<protein>
    <recommendedName>
        <fullName evidence="3">Acyltransferase 3 domain-containing protein</fullName>
    </recommendedName>
</protein>
<organism evidence="4 5">
    <name type="scientific">[Emmonsia] crescens</name>
    <dbReference type="NCBI Taxonomy" id="73230"/>
    <lineage>
        <taxon>Eukaryota</taxon>
        <taxon>Fungi</taxon>
        <taxon>Dikarya</taxon>
        <taxon>Ascomycota</taxon>
        <taxon>Pezizomycotina</taxon>
        <taxon>Eurotiomycetes</taxon>
        <taxon>Eurotiomycetidae</taxon>
        <taxon>Onygenales</taxon>
        <taxon>Ajellomycetaceae</taxon>
        <taxon>Emergomyces</taxon>
    </lineage>
</organism>
<dbReference type="InterPro" id="IPR002656">
    <property type="entry name" value="Acyl_transf_3_dom"/>
</dbReference>
<comment type="caution">
    <text evidence="4">The sequence shown here is derived from an EMBL/GenBank/DDBJ whole genome shotgun (WGS) entry which is preliminary data.</text>
</comment>
<accession>A0A0G2JB65</accession>
<dbReference type="AlphaFoldDB" id="A0A0G2JB65"/>
<gene>
    <name evidence="4" type="ORF">EMCG_07369</name>
</gene>
<reference evidence="5" key="1">
    <citation type="journal article" date="2015" name="PLoS Genet.">
        <title>The dynamic genome and transcriptome of the human fungal pathogen Blastomyces and close relative Emmonsia.</title>
        <authorList>
            <person name="Munoz J.F."/>
            <person name="Gauthier G.M."/>
            <person name="Desjardins C.A."/>
            <person name="Gallo J.E."/>
            <person name="Holder J."/>
            <person name="Sullivan T.D."/>
            <person name="Marty A.J."/>
            <person name="Carmen J.C."/>
            <person name="Chen Z."/>
            <person name="Ding L."/>
            <person name="Gujja S."/>
            <person name="Magrini V."/>
            <person name="Misas E."/>
            <person name="Mitreva M."/>
            <person name="Priest M."/>
            <person name="Saif S."/>
            <person name="Whiston E.A."/>
            <person name="Young S."/>
            <person name="Zeng Q."/>
            <person name="Goldman W.E."/>
            <person name="Mardis E.R."/>
            <person name="Taylor J.W."/>
            <person name="McEwen J.G."/>
            <person name="Clay O.K."/>
            <person name="Klein B.S."/>
            <person name="Cuomo C.A."/>
        </authorList>
    </citation>
    <scope>NUCLEOTIDE SEQUENCE [LARGE SCALE GENOMIC DNA]</scope>
    <source>
        <strain evidence="5">UAMH 3008</strain>
    </source>
</reference>
<feature type="transmembrane region" description="Helical" evidence="2">
    <location>
        <begin position="336"/>
        <end position="364"/>
    </location>
</feature>
<evidence type="ECO:0000313" key="5">
    <source>
        <dbReference type="Proteomes" id="UP000034164"/>
    </source>
</evidence>
<dbReference type="OrthoDB" id="5405781at2759"/>
<name>A0A0G2JB65_9EURO</name>
<feature type="transmembrane region" description="Helical" evidence="2">
    <location>
        <begin position="189"/>
        <end position="209"/>
    </location>
</feature>
<evidence type="ECO:0000256" key="1">
    <source>
        <dbReference type="SAM" id="MobiDB-lite"/>
    </source>
</evidence>
<dbReference type="PANTHER" id="PTHR23028:SF128">
    <property type="entry name" value="ACYLTRANSFERASE 3 DOMAIN-CONTAINING PROTEIN"/>
    <property type="match status" value="1"/>
</dbReference>
<dbReference type="VEuPathDB" id="FungiDB:EMCG_07369"/>
<feature type="transmembrane region" description="Helical" evidence="2">
    <location>
        <begin position="221"/>
        <end position="246"/>
    </location>
</feature>
<dbReference type="EMBL" id="LCZI01000375">
    <property type="protein sequence ID" value="KKZ66941.1"/>
    <property type="molecule type" value="Genomic_DNA"/>
</dbReference>
<sequence length="459" mass="50975">MPAAAPMRYRPSSLTSNSASDTSWADGLRGIASIFVVSSHITLCFARGIVPPSKGQDGPSILFQRPFFRLIGQGNAFVSMFFVLLGFCNSLRAIQLSRAGYVSDALSTLSRSSFRRTCRLVIPATVVTIMSWLLCQLNFFYVAQRSDAFWLQKTTPKPSDSWGQAAVDLTRELISTWMDRGNQYDQPQWALPHLFRGSMFIFMVLLATVNTTPAFRITADVLLYLWSWISNDSIVLINVVAGVILAELSFSPKPNTTSKLATILPYLIAILGLYLCSYPDQYAEQARWSRQLMELGMRIFPHDASLGRVWPSLGAQLLCLAIVRSPSMRRALSRPYLLWMGGLSYPIYLLHGTIIRTCLTWLTFGPSMLLGTTSDGSSDIDTPLIPEPNTVIIVVALPVFFTLLLAIANVWAVNVEPVFERLTGALERFARTWGTGTVVYDGPPIKPSRNILPTFAVHD</sequence>
<keyword evidence="2" id="KW-1133">Transmembrane helix</keyword>
<evidence type="ECO:0000259" key="3">
    <source>
        <dbReference type="Pfam" id="PF01757"/>
    </source>
</evidence>
<keyword evidence="2" id="KW-0812">Transmembrane</keyword>
<dbReference type="PANTHER" id="PTHR23028">
    <property type="entry name" value="ACETYLTRANSFERASE"/>
    <property type="match status" value="1"/>
</dbReference>
<dbReference type="GO" id="GO:0016747">
    <property type="term" value="F:acyltransferase activity, transferring groups other than amino-acyl groups"/>
    <property type="evidence" value="ECO:0007669"/>
    <property type="project" value="InterPro"/>
</dbReference>
<proteinExistence type="predicted"/>
<evidence type="ECO:0000313" key="4">
    <source>
        <dbReference type="EMBL" id="KKZ66941.1"/>
    </source>
</evidence>
<feature type="transmembrane region" description="Helical" evidence="2">
    <location>
        <begin position="391"/>
        <end position="412"/>
    </location>
</feature>
<feature type="transmembrane region" description="Helical" evidence="2">
    <location>
        <begin position="120"/>
        <end position="143"/>
    </location>
</feature>
<dbReference type="Proteomes" id="UP000034164">
    <property type="component" value="Unassembled WGS sequence"/>
</dbReference>
<keyword evidence="2" id="KW-0472">Membrane</keyword>
<dbReference type="InterPro" id="IPR050879">
    <property type="entry name" value="Acyltransferase_3"/>
</dbReference>
<feature type="transmembrane region" description="Helical" evidence="2">
    <location>
        <begin position="30"/>
        <end position="50"/>
    </location>
</feature>
<feature type="region of interest" description="Disordered" evidence="1">
    <location>
        <begin position="1"/>
        <end position="20"/>
    </location>
</feature>
<feature type="domain" description="Acyltransferase 3" evidence="3">
    <location>
        <begin position="24"/>
        <end position="404"/>
    </location>
</feature>
<evidence type="ECO:0000256" key="2">
    <source>
        <dbReference type="SAM" id="Phobius"/>
    </source>
</evidence>
<dbReference type="Pfam" id="PF01757">
    <property type="entry name" value="Acyl_transf_3"/>
    <property type="match status" value="1"/>
</dbReference>
<feature type="transmembrane region" description="Helical" evidence="2">
    <location>
        <begin position="70"/>
        <end position="88"/>
    </location>
</feature>
<feature type="transmembrane region" description="Helical" evidence="2">
    <location>
        <begin position="258"/>
        <end position="277"/>
    </location>
</feature>